<dbReference type="InterPro" id="IPR001123">
    <property type="entry name" value="LeuE-type"/>
</dbReference>
<keyword evidence="8" id="KW-1185">Reference proteome</keyword>
<dbReference type="Pfam" id="PF01810">
    <property type="entry name" value="LysE"/>
    <property type="match status" value="1"/>
</dbReference>
<keyword evidence="2" id="KW-1003">Cell membrane</keyword>
<evidence type="ECO:0000256" key="4">
    <source>
        <dbReference type="ARBA" id="ARBA00022989"/>
    </source>
</evidence>
<accession>A0ABP8L8H1</accession>
<feature type="transmembrane region" description="Helical" evidence="6">
    <location>
        <begin position="188"/>
        <end position="211"/>
    </location>
</feature>
<evidence type="ECO:0000313" key="7">
    <source>
        <dbReference type="EMBL" id="GAA4424875.1"/>
    </source>
</evidence>
<feature type="transmembrane region" description="Helical" evidence="6">
    <location>
        <begin position="155"/>
        <end position="176"/>
    </location>
</feature>
<evidence type="ECO:0000256" key="5">
    <source>
        <dbReference type="ARBA" id="ARBA00023136"/>
    </source>
</evidence>
<reference evidence="8" key="1">
    <citation type="journal article" date="2019" name="Int. J. Syst. Evol. Microbiol.">
        <title>The Global Catalogue of Microorganisms (GCM) 10K type strain sequencing project: providing services to taxonomists for standard genome sequencing and annotation.</title>
        <authorList>
            <consortium name="The Broad Institute Genomics Platform"/>
            <consortium name="The Broad Institute Genome Sequencing Center for Infectious Disease"/>
            <person name="Wu L."/>
            <person name="Ma J."/>
        </authorList>
    </citation>
    <scope>NUCLEOTIDE SEQUENCE [LARGE SCALE GENOMIC DNA]</scope>
    <source>
        <strain evidence="8">JCM 31890</strain>
    </source>
</reference>
<comment type="caution">
    <text evidence="7">The sequence shown here is derived from an EMBL/GenBank/DDBJ whole genome shotgun (WGS) entry which is preliminary data.</text>
</comment>
<organism evidence="7 8">
    <name type="scientific">Acidovorax lacteus</name>
    <dbReference type="NCBI Taxonomy" id="1924988"/>
    <lineage>
        <taxon>Bacteria</taxon>
        <taxon>Pseudomonadati</taxon>
        <taxon>Pseudomonadota</taxon>
        <taxon>Betaproteobacteria</taxon>
        <taxon>Burkholderiales</taxon>
        <taxon>Comamonadaceae</taxon>
        <taxon>Acidovorax</taxon>
    </lineage>
</organism>
<dbReference type="RefSeq" id="WP_425549571.1">
    <property type="nucleotide sequence ID" value="NZ_BAABEX010000013.1"/>
</dbReference>
<feature type="transmembrane region" description="Helical" evidence="6">
    <location>
        <begin position="12"/>
        <end position="36"/>
    </location>
</feature>
<dbReference type="PANTHER" id="PTHR30086:SF20">
    <property type="entry name" value="ARGININE EXPORTER PROTEIN ARGO-RELATED"/>
    <property type="match status" value="1"/>
</dbReference>
<feature type="transmembrane region" description="Helical" evidence="6">
    <location>
        <begin position="80"/>
        <end position="97"/>
    </location>
</feature>
<keyword evidence="5 6" id="KW-0472">Membrane</keyword>
<evidence type="ECO:0000256" key="6">
    <source>
        <dbReference type="SAM" id="Phobius"/>
    </source>
</evidence>
<protein>
    <submittedName>
        <fullName evidence="7">LysE/ArgO family amino acid transporter</fullName>
    </submittedName>
</protein>
<dbReference type="EMBL" id="BAABEX010000013">
    <property type="protein sequence ID" value="GAA4424875.1"/>
    <property type="molecule type" value="Genomic_DNA"/>
</dbReference>
<evidence type="ECO:0000256" key="3">
    <source>
        <dbReference type="ARBA" id="ARBA00022692"/>
    </source>
</evidence>
<evidence type="ECO:0000256" key="1">
    <source>
        <dbReference type="ARBA" id="ARBA00004651"/>
    </source>
</evidence>
<comment type="subcellular location">
    <subcellularLocation>
        <location evidence="1">Cell membrane</location>
        <topology evidence="1">Multi-pass membrane protein</topology>
    </subcellularLocation>
</comment>
<name>A0ABP8L8H1_9BURK</name>
<gene>
    <name evidence="7" type="ORF">GCM10023090_18950</name>
</gene>
<keyword evidence="4 6" id="KW-1133">Transmembrane helix</keyword>
<sequence length="212" mass="21878">MRGMNPSDLLAAAAAHGFTAAVALIVAIGAQNAFVLRQGLRGEHVGTVVALCALSDALLIQVGVWGLGALTSAVPALAQAARWLGAAFLLWYASLALRRALRPQALTATASGTGAPWGQVVGTTLALTWLNPHVYLDTVVLLGTLASPYAAPGKLAFALGASMASLCWFVLLGQGARRLAPWFAQPRAWQWLDGGIALTMALLAVSLMAGVL</sequence>
<keyword evidence="3 6" id="KW-0812">Transmembrane</keyword>
<dbReference type="Proteomes" id="UP001501788">
    <property type="component" value="Unassembled WGS sequence"/>
</dbReference>
<proteinExistence type="predicted"/>
<dbReference type="PANTHER" id="PTHR30086">
    <property type="entry name" value="ARGININE EXPORTER PROTEIN ARGO"/>
    <property type="match status" value="1"/>
</dbReference>
<evidence type="ECO:0000313" key="8">
    <source>
        <dbReference type="Proteomes" id="UP001501788"/>
    </source>
</evidence>
<evidence type="ECO:0000256" key="2">
    <source>
        <dbReference type="ARBA" id="ARBA00022475"/>
    </source>
</evidence>
<feature type="transmembrane region" description="Helical" evidence="6">
    <location>
        <begin position="48"/>
        <end position="68"/>
    </location>
</feature>